<dbReference type="PANTHER" id="PTHR13500">
    <property type="entry name" value="NUCLEOLAR PRERIBOSOMAL-ASSOCIATED PROTEIN 1"/>
    <property type="match status" value="1"/>
</dbReference>
<dbReference type="AlphaFoldDB" id="A0A139AZH2"/>
<evidence type="ECO:0000313" key="3">
    <source>
        <dbReference type="EMBL" id="KXS22117.1"/>
    </source>
</evidence>
<proteinExistence type="predicted"/>
<dbReference type="OrthoDB" id="72892at2759"/>
<sequence length="982" mass="106021">MGPTRHGERPAKRRKVEKGAQTKEDDHGGHKAAQLKDDEEEIRKMYAAQVPRDERLWLDALESKDEKNVLQGLESMSDTLGALYDTIQRDHGTLKAPGEMDSEIRDMSDVLEGDNVLRFYMYRAYTENRPAAEDLTPLVGDLGEVWVAVDGNERVSDLTPSNCVVVVKGASSLHFAPLLKTLAYLTHLSNALGPRRLFVQLVRYLSQRVADFVDLLAPKADHATATGALLILKALAERGGHMVGRTIASLLSADVLIRLLGGSTLGAANRGAKSRDVGSKQSSSRLRKPAVLLTMALVTSSDLQVKSIIFGKKGVIPAIVKGLQSDSVELAVQVLRGLEVLLRPDARLTQTVLVGVFDHQLLSAIHHVAAGPSSDARTLAAYELLTALSTRPGRGICFHSDGLCLNPQDKVYNPILAGFLKAMPLVGADRDRDLLVGILGESQELIERCVAELREHYASRVLTPWVSFWGSAAAASLSLDPQVSPSWLQSMALIVRLVQLPVTLGSRIPAMSSLVANTCPPALTRNFMVRGLVHADAAVRFVMAEAIRVVIDKAKTVATKLRDRHASETLTEYLALCARFVPDLQTFFASTKLCHRAAIAPGATDDLKHAHAASLRCLAGYVALFGESAAGKLKADVGRVLGSIDLRGGGEGDNATVEAAMEVVIAGGWVKVEGTLDSNGHSQLHPFLQLLVTAPVGTPLRDRIARGLNSIVCRSFPFDMFPEEAPCLFSALVESAQRHAEMQAALVAFVDSLVVELAANPYRSIDLVQEIIGRQADNLHNIGKASNDVARSSPLMCLAVQRAATVVQQHSESASAIACFVRLLIIDIVDRTYASTRIVSKVLTSIRREDASWPTTLAKEIDAAQVYSKKFPNTLVDGVHVRKQAGSTLRELLRTKQAADVIRHGETYGHSFAFFKNLVAAADAVTSSTAKSTLVEMIGSSQDDKLLLSITVFCLKLLAATAKSLPKELLRVGVAEAASRFT</sequence>
<dbReference type="Gene3D" id="1.25.10.10">
    <property type="entry name" value="Leucine-rich Repeat Variant"/>
    <property type="match status" value="1"/>
</dbReference>
<dbReference type="InterPro" id="IPR039844">
    <property type="entry name" value="URB1"/>
</dbReference>
<dbReference type="GO" id="GO:0000466">
    <property type="term" value="P:maturation of 5.8S rRNA from tricistronic rRNA transcript (SSU-rRNA, 5.8S rRNA, LSU-rRNA)"/>
    <property type="evidence" value="ECO:0007669"/>
    <property type="project" value="TreeGrafter"/>
</dbReference>
<dbReference type="GO" id="GO:0005730">
    <property type="term" value="C:nucleolus"/>
    <property type="evidence" value="ECO:0007669"/>
    <property type="project" value="TreeGrafter"/>
</dbReference>
<dbReference type="Pfam" id="PF11707">
    <property type="entry name" value="Npa1"/>
    <property type="match status" value="1"/>
</dbReference>
<dbReference type="STRING" id="1344416.A0A139AZH2"/>
<dbReference type="PANTHER" id="PTHR13500:SF0">
    <property type="entry name" value="NUCLEOLAR PRE-RIBOSOMAL-ASSOCIATED PROTEIN 1"/>
    <property type="match status" value="1"/>
</dbReference>
<feature type="compositionally biased region" description="Basic and acidic residues" evidence="1">
    <location>
        <begin position="1"/>
        <end position="10"/>
    </location>
</feature>
<name>A0A139AZH2_GONPJ</name>
<accession>A0A139AZH2</accession>
<dbReference type="EMBL" id="KQ965731">
    <property type="protein sequence ID" value="KXS22117.1"/>
    <property type="molecule type" value="Genomic_DNA"/>
</dbReference>
<dbReference type="InterPro" id="IPR021714">
    <property type="entry name" value="URB1_N"/>
</dbReference>
<dbReference type="Proteomes" id="UP000070544">
    <property type="component" value="Unassembled WGS sequence"/>
</dbReference>
<dbReference type="InterPro" id="IPR011989">
    <property type="entry name" value="ARM-like"/>
</dbReference>
<organism evidence="3 4">
    <name type="scientific">Gonapodya prolifera (strain JEL478)</name>
    <name type="common">Monoblepharis prolifera</name>
    <dbReference type="NCBI Taxonomy" id="1344416"/>
    <lineage>
        <taxon>Eukaryota</taxon>
        <taxon>Fungi</taxon>
        <taxon>Fungi incertae sedis</taxon>
        <taxon>Chytridiomycota</taxon>
        <taxon>Chytridiomycota incertae sedis</taxon>
        <taxon>Monoblepharidomycetes</taxon>
        <taxon>Monoblepharidales</taxon>
        <taxon>Gonapodyaceae</taxon>
        <taxon>Gonapodya</taxon>
    </lineage>
</organism>
<evidence type="ECO:0000259" key="2">
    <source>
        <dbReference type="Pfam" id="PF11707"/>
    </source>
</evidence>
<keyword evidence="4" id="KW-1185">Reference proteome</keyword>
<evidence type="ECO:0000256" key="1">
    <source>
        <dbReference type="SAM" id="MobiDB-lite"/>
    </source>
</evidence>
<feature type="region of interest" description="Disordered" evidence="1">
    <location>
        <begin position="1"/>
        <end position="40"/>
    </location>
</feature>
<feature type="compositionally biased region" description="Basic and acidic residues" evidence="1">
    <location>
        <begin position="17"/>
        <end position="29"/>
    </location>
</feature>
<feature type="non-terminal residue" evidence="3">
    <location>
        <position position="982"/>
    </location>
</feature>
<evidence type="ECO:0000313" key="4">
    <source>
        <dbReference type="Proteomes" id="UP000070544"/>
    </source>
</evidence>
<feature type="domain" description="URB1 N-terminal" evidence="2">
    <location>
        <begin position="184"/>
        <end position="488"/>
    </location>
</feature>
<reference evidence="3 4" key="1">
    <citation type="journal article" date="2015" name="Genome Biol. Evol.">
        <title>Phylogenomic analyses indicate that early fungi evolved digesting cell walls of algal ancestors of land plants.</title>
        <authorList>
            <person name="Chang Y."/>
            <person name="Wang S."/>
            <person name="Sekimoto S."/>
            <person name="Aerts A.L."/>
            <person name="Choi C."/>
            <person name="Clum A."/>
            <person name="LaButti K.M."/>
            <person name="Lindquist E.A."/>
            <person name="Yee Ngan C."/>
            <person name="Ohm R.A."/>
            <person name="Salamov A.A."/>
            <person name="Grigoriev I.V."/>
            <person name="Spatafora J.W."/>
            <person name="Berbee M.L."/>
        </authorList>
    </citation>
    <scope>NUCLEOTIDE SEQUENCE [LARGE SCALE GENOMIC DNA]</scope>
    <source>
        <strain evidence="3 4">JEL478</strain>
    </source>
</reference>
<dbReference type="GO" id="GO:0000463">
    <property type="term" value="P:maturation of LSU-rRNA from tricistronic rRNA transcript (SSU-rRNA, 5.8S rRNA, LSU-rRNA)"/>
    <property type="evidence" value="ECO:0007669"/>
    <property type="project" value="TreeGrafter"/>
</dbReference>
<gene>
    <name evidence="3" type="ORF">M427DRAFT_65193</name>
</gene>
<protein>
    <recommendedName>
        <fullName evidence="2">URB1 N-terminal domain-containing protein</fullName>
    </recommendedName>
</protein>